<dbReference type="eggNOG" id="COG0477">
    <property type="taxonomic scope" value="Bacteria"/>
</dbReference>
<dbReference type="KEGG" id="ksk:KSE_58700"/>
<feature type="compositionally biased region" description="Low complexity" evidence="7">
    <location>
        <begin position="383"/>
        <end position="396"/>
    </location>
</feature>
<feature type="transmembrane region" description="Helical" evidence="8">
    <location>
        <begin position="266"/>
        <end position="286"/>
    </location>
</feature>
<reference evidence="9 10" key="1">
    <citation type="journal article" date="2010" name="DNA Res.">
        <title>Genome sequence of Kitasatospora setae NBRC 14216T: an evolutionary snapshot of the family Streptomycetaceae.</title>
        <authorList>
            <person name="Ichikawa N."/>
            <person name="Oguchi A."/>
            <person name="Ikeda H."/>
            <person name="Ishikawa J."/>
            <person name="Kitani S."/>
            <person name="Watanabe Y."/>
            <person name="Nakamura S."/>
            <person name="Katano Y."/>
            <person name="Kishi E."/>
            <person name="Sasagawa M."/>
            <person name="Ankai A."/>
            <person name="Fukui S."/>
            <person name="Hashimoto Y."/>
            <person name="Kamata S."/>
            <person name="Otoguro M."/>
            <person name="Tanikawa S."/>
            <person name="Nihira T."/>
            <person name="Horinouchi S."/>
            <person name="Ohnishi Y."/>
            <person name="Hayakawa M."/>
            <person name="Kuzuyama T."/>
            <person name="Arisawa A."/>
            <person name="Nomoto F."/>
            <person name="Miura H."/>
            <person name="Takahashi Y."/>
            <person name="Fujita N."/>
        </authorList>
    </citation>
    <scope>NUCLEOTIDE SEQUENCE [LARGE SCALE GENOMIC DNA]</scope>
    <source>
        <strain evidence="10">ATCC 33774 / DSM 43861 / JCM 3304 / KCC A-0304 / NBRC 14216 / KM-6054</strain>
    </source>
</reference>
<dbReference type="InterPro" id="IPR036259">
    <property type="entry name" value="MFS_trans_sf"/>
</dbReference>
<keyword evidence="4 8" id="KW-0812">Transmembrane</keyword>
<organism evidence="9 10">
    <name type="scientific">Kitasatospora setae (strain ATCC 33774 / DSM 43861 / JCM 3304 / KCC A-0304 / NBRC 14216 / KM-6054)</name>
    <name type="common">Streptomyces setae</name>
    <dbReference type="NCBI Taxonomy" id="452652"/>
    <lineage>
        <taxon>Bacteria</taxon>
        <taxon>Bacillati</taxon>
        <taxon>Actinomycetota</taxon>
        <taxon>Actinomycetes</taxon>
        <taxon>Kitasatosporales</taxon>
        <taxon>Streptomycetaceae</taxon>
        <taxon>Kitasatospora</taxon>
    </lineage>
</organism>
<dbReference type="InterPro" id="IPR011701">
    <property type="entry name" value="MFS"/>
</dbReference>
<dbReference type="PANTHER" id="PTHR23517">
    <property type="entry name" value="RESISTANCE PROTEIN MDTM, PUTATIVE-RELATED-RELATED"/>
    <property type="match status" value="1"/>
</dbReference>
<feature type="transmembrane region" description="Helical" evidence="8">
    <location>
        <begin position="292"/>
        <end position="312"/>
    </location>
</feature>
<keyword evidence="2" id="KW-0813">Transport</keyword>
<feature type="transmembrane region" description="Helical" evidence="8">
    <location>
        <begin position="6"/>
        <end position="28"/>
    </location>
</feature>
<dbReference type="GO" id="GO:0022857">
    <property type="term" value="F:transmembrane transporter activity"/>
    <property type="evidence" value="ECO:0007669"/>
    <property type="project" value="InterPro"/>
</dbReference>
<evidence type="ECO:0000256" key="2">
    <source>
        <dbReference type="ARBA" id="ARBA00022448"/>
    </source>
</evidence>
<feature type="transmembrane region" description="Helical" evidence="8">
    <location>
        <begin position="233"/>
        <end position="254"/>
    </location>
</feature>
<evidence type="ECO:0000256" key="7">
    <source>
        <dbReference type="SAM" id="MobiDB-lite"/>
    </source>
</evidence>
<sequence length="405" mass="41120">MNRRRALAVGLADSTGLGMYLAFSAVYLRSAVHLDNGQIGLLLGLAGFASLIGAIPVALFAQRVGLRAGLLTLFAVRAGSFAVLGCASSFTVAAAGAAVGGLLSRSIGPLIQSALIADADSAEAVRQLAALRSLRNAGMAAGALPVTFAVAVGEAWAYRAVMFTSVLLFVGCALVSATFRSAGEVKRPVRRRGSGIGRDRAFLAVTAVYGALTLSAILLGIGLPLWITQYSDAPGWTVGLVQLLNTVLVVALQVRTSRGSEDPARGRRMLVAGGLLSALAALTTPLSGFGGHWAATGAVVLTVVLFTAAELYISAGGMSLALAHTPPGRRPLYLATFNLGFAGATVLGPSLVSFGLTAGTAGWLAWAALFAALAAVSATVPTRPTATEPAPTAAPTLRKEDQPAA</sequence>
<evidence type="ECO:0000256" key="1">
    <source>
        <dbReference type="ARBA" id="ARBA00004651"/>
    </source>
</evidence>
<dbReference type="Gene3D" id="1.20.1250.20">
    <property type="entry name" value="MFS general substrate transporter like domains"/>
    <property type="match status" value="1"/>
</dbReference>
<proteinExistence type="predicted"/>
<feature type="transmembrane region" description="Helical" evidence="8">
    <location>
        <begin position="162"/>
        <end position="180"/>
    </location>
</feature>
<dbReference type="GO" id="GO:0005886">
    <property type="term" value="C:plasma membrane"/>
    <property type="evidence" value="ECO:0007669"/>
    <property type="project" value="UniProtKB-SubCell"/>
</dbReference>
<evidence type="ECO:0000313" key="9">
    <source>
        <dbReference type="EMBL" id="BAJ31640.1"/>
    </source>
</evidence>
<feature type="transmembrane region" description="Helical" evidence="8">
    <location>
        <begin position="363"/>
        <end position="380"/>
    </location>
</feature>
<gene>
    <name evidence="9" type="ordered locus">KSE_58700</name>
</gene>
<dbReference type="HOGENOM" id="CLU_001265_60_5_11"/>
<evidence type="ECO:0000256" key="8">
    <source>
        <dbReference type="SAM" id="Phobius"/>
    </source>
</evidence>
<dbReference type="Pfam" id="PF07690">
    <property type="entry name" value="MFS_1"/>
    <property type="match status" value="1"/>
</dbReference>
<dbReference type="STRING" id="452652.KSE_58700"/>
<protein>
    <submittedName>
        <fullName evidence="9">Putative major facilitator superfamily transporter</fullName>
    </submittedName>
</protein>
<dbReference type="Proteomes" id="UP000007076">
    <property type="component" value="Chromosome"/>
</dbReference>
<evidence type="ECO:0000256" key="4">
    <source>
        <dbReference type="ARBA" id="ARBA00022692"/>
    </source>
</evidence>
<name>E4N0F6_KITSK</name>
<dbReference type="InterPro" id="IPR050171">
    <property type="entry name" value="MFS_Transporters"/>
</dbReference>
<evidence type="ECO:0000313" key="10">
    <source>
        <dbReference type="Proteomes" id="UP000007076"/>
    </source>
</evidence>
<comment type="subcellular location">
    <subcellularLocation>
        <location evidence="1">Cell membrane</location>
        <topology evidence="1">Multi-pass membrane protein</topology>
    </subcellularLocation>
</comment>
<dbReference type="EMBL" id="AP010968">
    <property type="protein sequence ID" value="BAJ31640.1"/>
    <property type="molecule type" value="Genomic_DNA"/>
</dbReference>
<feature type="region of interest" description="Disordered" evidence="7">
    <location>
        <begin position="383"/>
        <end position="405"/>
    </location>
</feature>
<keyword evidence="5 8" id="KW-1133">Transmembrane helix</keyword>
<feature type="transmembrane region" description="Helical" evidence="8">
    <location>
        <begin position="81"/>
        <end position="103"/>
    </location>
</feature>
<dbReference type="RefSeq" id="WP_014138937.1">
    <property type="nucleotide sequence ID" value="NC_016109.1"/>
</dbReference>
<evidence type="ECO:0000256" key="6">
    <source>
        <dbReference type="ARBA" id="ARBA00023136"/>
    </source>
</evidence>
<dbReference type="PATRIC" id="fig|452652.3.peg.5877"/>
<feature type="transmembrane region" description="Helical" evidence="8">
    <location>
        <begin position="332"/>
        <end position="351"/>
    </location>
</feature>
<dbReference type="SUPFAM" id="SSF103473">
    <property type="entry name" value="MFS general substrate transporter"/>
    <property type="match status" value="1"/>
</dbReference>
<accession>E4N0F6</accession>
<evidence type="ECO:0000256" key="3">
    <source>
        <dbReference type="ARBA" id="ARBA00022475"/>
    </source>
</evidence>
<dbReference type="AlphaFoldDB" id="E4N0F6"/>
<feature type="transmembrane region" description="Helical" evidence="8">
    <location>
        <begin position="201"/>
        <end position="227"/>
    </location>
</feature>
<feature type="transmembrane region" description="Helical" evidence="8">
    <location>
        <begin position="40"/>
        <end position="61"/>
    </location>
</feature>
<evidence type="ECO:0000256" key="5">
    <source>
        <dbReference type="ARBA" id="ARBA00022989"/>
    </source>
</evidence>
<keyword evidence="10" id="KW-1185">Reference proteome</keyword>
<keyword evidence="6 8" id="KW-0472">Membrane</keyword>
<dbReference type="PANTHER" id="PTHR23517:SF2">
    <property type="entry name" value="MULTIDRUG RESISTANCE PROTEIN MDTH"/>
    <property type="match status" value="1"/>
</dbReference>
<keyword evidence="3" id="KW-1003">Cell membrane</keyword>